<protein>
    <recommendedName>
        <fullName evidence="3">SRPBCC family protein</fullName>
    </recommendedName>
</protein>
<sequence length="165" mass="18614">MTLIPAITHAATIKDFVGSYEGEAEVMVDGIPQKRDMSVTIAPTKEGFKLSWTSATHREDGRIKEKSYSIGFVPSARDNIYQSAMKTNLFGKATPLDPLQGEPFVWARIEGDTFSVFSLFIDPAGDYEMQEFHRTLAPGGLDLLFRRVREGTIEREIRTLLRRKD</sequence>
<name>A0ABW2B1K6_9RHOB</name>
<organism evidence="1 2">
    <name type="scientific">Sulfitobacter porphyrae</name>
    <dbReference type="NCBI Taxonomy" id="1246864"/>
    <lineage>
        <taxon>Bacteria</taxon>
        <taxon>Pseudomonadati</taxon>
        <taxon>Pseudomonadota</taxon>
        <taxon>Alphaproteobacteria</taxon>
        <taxon>Rhodobacterales</taxon>
        <taxon>Roseobacteraceae</taxon>
        <taxon>Sulfitobacter</taxon>
    </lineage>
</organism>
<reference evidence="2" key="1">
    <citation type="journal article" date="2019" name="Int. J. Syst. Evol. Microbiol.">
        <title>The Global Catalogue of Microorganisms (GCM) 10K type strain sequencing project: providing services to taxonomists for standard genome sequencing and annotation.</title>
        <authorList>
            <consortium name="The Broad Institute Genomics Platform"/>
            <consortium name="The Broad Institute Genome Sequencing Center for Infectious Disease"/>
            <person name="Wu L."/>
            <person name="Ma J."/>
        </authorList>
    </citation>
    <scope>NUCLEOTIDE SEQUENCE [LARGE SCALE GENOMIC DNA]</scope>
    <source>
        <strain evidence="2">CCUG 66188</strain>
    </source>
</reference>
<comment type="caution">
    <text evidence="1">The sequence shown here is derived from an EMBL/GenBank/DDBJ whole genome shotgun (WGS) entry which is preliminary data.</text>
</comment>
<keyword evidence="2" id="KW-1185">Reference proteome</keyword>
<evidence type="ECO:0000313" key="2">
    <source>
        <dbReference type="Proteomes" id="UP001596353"/>
    </source>
</evidence>
<accession>A0ABW2B1K6</accession>
<evidence type="ECO:0008006" key="3">
    <source>
        <dbReference type="Google" id="ProtNLM"/>
    </source>
</evidence>
<dbReference type="Proteomes" id="UP001596353">
    <property type="component" value="Unassembled WGS sequence"/>
</dbReference>
<evidence type="ECO:0000313" key="1">
    <source>
        <dbReference type="EMBL" id="MFC6758768.1"/>
    </source>
</evidence>
<proteinExistence type="predicted"/>
<gene>
    <name evidence="1" type="ORF">ACFQFQ_03415</name>
</gene>
<dbReference type="EMBL" id="JBHSWG010000001">
    <property type="protein sequence ID" value="MFC6758768.1"/>
    <property type="molecule type" value="Genomic_DNA"/>
</dbReference>